<name>A0ACC0A0B7_CATRO</name>
<gene>
    <name evidence="1" type="ORF">M9H77_31193</name>
</gene>
<organism evidence="1 2">
    <name type="scientific">Catharanthus roseus</name>
    <name type="common">Madagascar periwinkle</name>
    <name type="synonym">Vinca rosea</name>
    <dbReference type="NCBI Taxonomy" id="4058"/>
    <lineage>
        <taxon>Eukaryota</taxon>
        <taxon>Viridiplantae</taxon>
        <taxon>Streptophyta</taxon>
        <taxon>Embryophyta</taxon>
        <taxon>Tracheophyta</taxon>
        <taxon>Spermatophyta</taxon>
        <taxon>Magnoliopsida</taxon>
        <taxon>eudicotyledons</taxon>
        <taxon>Gunneridae</taxon>
        <taxon>Pentapetalae</taxon>
        <taxon>asterids</taxon>
        <taxon>lamiids</taxon>
        <taxon>Gentianales</taxon>
        <taxon>Apocynaceae</taxon>
        <taxon>Rauvolfioideae</taxon>
        <taxon>Vinceae</taxon>
        <taxon>Catharanthinae</taxon>
        <taxon>Catharanthus</taxon>
    </lineage>
</organism>
<accession>A0ACC0A0B7</accession>
<evidence type="ECO:0000313" key="2">
    <source>
        <dbReference type="Proteomes" id="UP001060085"/>
    </source>
</evidence>
<protein>
    <submittedName>
        <fullName evidence="1">Uncharacterized protein</fullName>
    </submittedName>
</protein>
<proteinExistence type="predicted"/>
<evidence type="ECO:0000313" key="1">
    <source>
        <dbReference type="EMBL" id="KAI5654006.1"/>
    </source>
</evidence>
<dbReference type="Proteomes" id="UP001060085">
    <property type="component" value="Linkage Group LG07"/>
</dbReference>
<keyword evidence="2" id="KW-1185">Reference proteome</keyword>
<comment type="caution">
    <text evidence="1">The sequence shown here is derived from an EMBL/GenBank/DDBJ whole genome shotgun (WGS) entry which is preliminary data.</text>
</comment>
<sequence>MSSSVVFYPFCYCFGNLDDTSLVELNIISFAFEFDRKSLQHVCTIISMRGRRHTMEFEGQGENFFFKPISLLPCVFLQRVKIILRIECLLCDFGWGLYG</sequence>
<dbReference type="EMBL" id="CM044707">
    <property type="protein sequence ID" value="KAI5654006.1"/>
    <property type="molecule type" value="Genomic_DNA"/>
</dbReference>
<reference evidence="2" key="1">
    <citation type="journal article" date="2023" name="Nat. Plants">
        <title>Single-cell RNA sequencing provides a high-resolution roadmap for understanding the multicellular compartmentation of specialized metabolism.</title>
        <authorList>
            <person name="Sun S."/>
            <person name="Shen X."/>
            <person name="Li Y."/>
            <person name="Li Y."/>
            <person name="Wang S."/>
            <person name="Li R."/>
            <person name="Zhang H."/>
            <person name="Shen G."/>
            <person name="Guo B."/>
            <person name="Wei J."/>
            <person name="Xu J."/>
            <person name="St-Pierre B."/>
            <person name="Chen S."/>
            <person name="Sun C."/>
        </authorList>
    </citation>
    <scope>NUCLEOTIDE SEQUENCE [LARGE SCALE GENOMIC DNA]</scope>
</reference>